<protein>
    <submittedName>
        <fullName evidence="1">Uncharacterized protein</fullName>
    </submittedName>
</protein>
<evidence type="ECO:0000313" key="2">
    <source>
        <dbReference type="Proteomes" id="UP000007590"/>
    </source>
</evidence>
<gene>
    <name evidence="1" type="ordered locus">Solca_2526</name>
</gene>
<name>H8KUS6_SOLCM</name>
<dbReference type="OrthoDB" id="676274at2"/>
<dbReference type="AlphaFoldDB" id="H8KUS6"/>
<dbReference type="RefSeq" id="WP_014680787.1">
    <property type="nucleotide sequence ID" value="NC_017770.1"/>
</dbReference>
<keyword evidence="2" id="KW-1185">Reference proteome</keyword>
<dbReference type="eggNOG" id="COG1598">
    <property type="taxonomic scope" value="Bacteria"/>
</dbReference>
<dbReference type="EMBL" id="CP003349">
    <property type="protein sequence ID" value="AFD07560.1"/>
    <property type="molecule type" value="Genomic_DNA"/>
</dbReference>
<reference evidence="1" key="1">
    <citation type="submission" date="2012-02" db="EMBL/GenBank/DDBJ databases">
        <title>The complete genome of Solitalea canadensis DSM 3403.</title>
        <authorList>
            <consortium name="US DOE Joint Genome Institute (JGI-PGF)"/>
            <person name="Lucas S."/>
            <person name="Copeland A."/>
            <person name="Lapidus A."/>
            <person name="Glavina del Rio T."/>
            <person name="Dalin E."/>
            <person name="Tice H."/>
            <person name="Bruce D."/>
            <person name="Goodwin L."/>
            <person name="Pitluck S."/>
            <person name="Peters L."/>
            <person name="Ovchinnikova G."/>
            <person name="Lu M."/>
            <person name="Kyrpides N."/>
            <person name="Mavromatis K."/>
            <person name="Ivanova N."/>
            <person name="Brettin T."/>
            <person name="Detter J.C."/>
            <person name="Han C."/>
            <person name="Larimer F."/>
            <person name="Land M."/>
            <person name="Hauser L."/>
            <person name="Markowitz V."/>
            <person name="Cheng J.-F."/>
            <person name="Hugenholtz P."/>
            <person name="Woyke T."/>
            <person name="Wu D."/>
            <person name="Spring S."/>
            <person name="Schroeder M."/>
            <person name="Kopitz M."/>
            <person name="Brambilla E."/>
            <person name="Klenk H.-P."/>
            <person name="Eisen J.A."/>
        </authorList>
    </citation>
    <scope>NUCLEOTIDE SEQUENCE</scope>
    <source>
        <strain evidence="1">DSM 3403</strain>
    </source>
</reference>
<dbReference type="HOGENOM" id="CLU_147994_1_0_10"/>
<organism evidence="1 2">
    <name type="scientific">Solitalea canadensis (strain ATCC 29591 / DSM 3403 / JCM 21819 / LMG 8368 / NBRC 15130 / NCIMB 12057 / USAM 9D)</name>
    <name type="common">Flexibacter canadensis</name>
    <dbReference type="NCBI Taxonomy" id="929556"/>
    <lineage>
        <taxon>Bacteria</taxon>
        <taxon>Pseudomonadati</taxon>
        <taxon>Bacteroidota</taxon>
        <taxon>Sphingobacteriia</taxon>
        <taxon>Sphingobacteriales</taxon>
        <taxon>Sphingobacteriaceae</taxon>
        <taxon>Solitalea</taxon>
    </lineage>
</organism>
<dbReference type="KEGG" id="scn:Solca_2526"/>
<proteinExistence type="predicted"/>
<evidence type="ECO:0000313" key="1">
    <source>
        <dbReference type="EMBL" id="AFD07560.1"/>
    </source>
</evidence>
<dbReference type="Proteomes" id="UP000007590">
    <property type="component" value="Chromosome"/>
</dbReference>
<dbReference type="STRING" id="929556.Solca_2526"/>
<sequence length="125" mass="14425">MKTINLVIERQGGQFWGRTIIEDDLLTDYADTKEELKTKIHNLAIDFHGQEYQHVRFDVEYDLEAFFDEFKELKTIEIAHITGLDPTLVHQYALGEKTATAIQVQKIEDAVHDLGRRLQAVKLNG</sequence>
<accession>H8KUS6</accession>